<dbReference type="PRINTS" id="PR00171">
    <property type="entry name" value="SUGRTRNSPORT"/>
</dbReference>
<dbReference type="PROSITE" id="PS00216">
    <property type="entry name" value="SUGAR_TRANSPORT_1"/>
    <property type="match status" value="2"/>
</dbReference>
<feature type="transmembrane region" description="Helical" evidence="8">
    <location>
        <begin position="442"/>
        <end position="461"/>
    </location>
</feature>
<dbReference type="EMBL" id="JBFXLU010000004">
    <property type="protein sequence ID" value="KAL2857314.1"/>
    <property type="molecule type" value="Genomic_DNA"/>
</dbReference>
<dbReference type="InterPro" id="IPR050360">
    <property type="entry name" value="MFS_Sugar_Transporters"/>
</dbReference>
<evidence type="ECO:0000256" key="6">
    <source>
        <dbReference type="ARBA" id="ARBA00023136"/>
    </source>
</evidence>
<dbReference type="Pfam" id="PF00083">
    <property type="entry name" value="Sugar_tr"/>
    <property type="match status" value="1"/>
</dbReference>
<organism evidence="10 11">
    <name type="scientific">Aspergillus pseudoustus</name>
    <dbReference type="NCBI Taxonomy" id="1810923"/>
    <lineage>
        <taxon>Eukaryota</taxon>
        <taxon>Fungi</taxon>
        <taxon>Dikarya</taxon>
        <taxon>Ascomycota</taxon>
        <taxon>Pezizomycotina</taxon>
        <taxon>Eurotiomycetes</taxon>
        <taxon>Eurotiomycetidae</taxon>
        <taxon>Eurotiales</taxon>
        <taxon>Aspergillaceae</taxon>
        <taxon>Aspergillus</taxon>
        <taxon>Aspergillus subgen. Nidulantes</taxon>
    </lineage>
</organism>
<dbReference type="Gene3D" id="1.20.1250.20">
    <property type="entry name" value="MFS general substrate transporter like domains"/>
    <property type="match status" value="1"/>
</dbReference>
<evidence type="ECO:0000256" key="3">
    <source>
        <dbReference type="ARBA" id="ARBA00022448"/>
    </source>
</evidence>
<keyword evidence="5 8" id="KW-1133">Transmembrane helix</keyword>
<dbReference type="Proteomes" id="UP001610446">
    <property type="component" value="Unassembled WGS sequence"/>
</dbReference>
<feature type="transmembrane region" description="Helical" evidence="8">
    <location>
        <begin position="120"/>
        <end position="142"/>
    </location>
</feature>
<evidence type="ECO:0000256" key="5">
    <source>
        <dbReference type="ARBA" id="ARBA00022989"/>
    </source>
</evidence>
<evidence type="ECO:0000259" key="9">
    <source>
        <dbReference type="PROSITE" id="PS50850"/>
    </source>
</evidence>
<name>A0ABR4KYI0_9EURO</name>
<feature type="transmembrane region" description="Helical" evidence="8">
    <location>
        <begin position="343"/>
        <end position="365"/>
    </location>
</feature>
<feature type="transmembrane region" description="Helical" evidence="8">
    <location>
        <begin position="318"/>
        <end position="336"/>
    </location>
</feature>
<evidence type="ECO:0000256" key="2">
    <source>
        <dbReference type="ARBA" id="ARBA00010992"/>
    </source>
</evidence>
<feature type="transmembrane region" description="Helical" evidence="8">
    <location>
        <begin position="65"/>
        <end position="88"/>
    </location>
</feature>
<feature type="transmembrane region" description="Helical" evidence="8">
    <location>
        <begin position="149"/>
        <end position="168"/>
    </location>
</feature>
<protein>
    <submittedName>
        <fullName evidence="10">General substrate transporter</fullName>
    </submittedName>
</protein>
<feature type="transmembrane region" description="Helical" evidence="8">
    <location>
        <begin position="188"/>
        <end position="207"/>
    </location>
</feature>
<dbReference type="PANTHER" id="PTHR48022:SF3">
    <property type="entry name" value="HEXOSE TRANSPORTER PROTEIN (AFU_ORTHOLOGUE AFUA_8G04480)-RELATED"/>
    <property type="match status" value="1"/>
</dbReference>
<dbReference type="InterPro" id="IPR005828">
    <property type="entry name" value="MFS_sugar_transport-like"/>
</dbReference>
<dbReference type="InterPro" id="IPR020846">
    <property type="entry name" value="MFS_dom"/>
</dbReference>
<evidence type="ECO:0000256" key="7">
    <source>
        <dbReference type="RuleBase" id="RU003346"/>
    </source>
</evidence>
<comment type="subcellular location">
    <subcellularLocation>
        <location evidence="1">Membrane</location>
        <topology evidence="1">Multi-pass membrane protein</topology>
    </subcellularLocation>
</comment>
<feature type="transmembrane region" description="Helical" evidence="8">
    <location>
        <begin position="21"/>
        <end position="45"/>
    </location>
</feature>
<keyword evidence="4 8" id="KW-0812">Transmembrane</keyword>
<dbReference type="SUPFAM" id="SSF103473">
    <property type="entry name" value="MFS general substrate transporter"/>
    <property type="match status" value="1"/>
</dbReference>
<keyword evidence="11" id="KW-1185">Reference proteome</keyword>
<accession>A0ABR4KYI0</accession>
<sequence>MAQPAYVSPRGGLPSFWRPHILRLNVCVAVVLLSSATMGFDGSMMNGLQSLDTWASYFGHPSGTWLGLMNAVLPLGVIVAAVPAGLLSDKIGRRFTIMVGIIILVGSAAMQAASHNVATFILARFFVGVGMDIACVPAPVLISEIAHPAYRGIATSLFQTTFFLGAIASSWCTFGTFNMTGSTWSWRIPSALQAFFPILQFVGLFFVPESPRWLIANGRGEEARSFLVKYFAGGNADDPIVEHEYGQICARITAEHNAASLSWSALWKTPADRTRLAITVFTPFISQWSGNGIITYYLSIVLDSIGIKDSFTKTLINGILQIFNYIAAIAGALLVDRVGRRPLWLFSALGMLVTFTIFTVCSAVFNKTENHQVAVAVVVFIFLYYFHYDVAVTPLTFAYPTEIHPFHTRQKGLAICNFCNGLALMFNSFVNPIALEAIGWRYYLVYIALLIVISIVIYLFYAETKGYSLEEIADVFEGPRLVAGRARRHLVARAAGLAASEKEVPIIVEMENVDKATKTV</sequence>
<reference evidence="10 11" key="1">
    <citation type="submission" date="2024-07" db="EMBL/GenBank/DDBJ databases">
        <title>Section-level genome sequencing and comparative genomics of Aspergillus sections Usti and Cavernicolus.</title>
        <authorList>
            <consortium name="Lawrence Berkeley National Laboratory"/>
            <person name="Nybo J.L."/>
            <person name="Vesth T.C."/>
            <person name="Theobald S."/>
            <person name="Frisvad J.C."/>
            <person name="Larsen T.O."/>
            <person name="Kjaerboelling I."/>
            <person name="Rothschild-Mancinelli K."/>
            <person name="Lyhne E.K."/>
            <person name="Kogle M.E."/>
            <person name="Barry K."/>
            <person name="Clum A."/>
            <person name="Na H."/>
            <person name="Ledsgaard L."/>
            <person name="Lin J."/>
            <person name="Lipzen A."/>
            <person name="Kuo A."/>
            <person name="Riley R."/>
            <person name="Mondo S."/>
            <person name="Labutti K."/>
            <person name="Haridas S."/>
            <person name="Pangalinan J."/>
            <person name="Salamov A.A."/>
            <person name="Simmons B.A."/>
            <person name="Magnuson J.K."/>
            <person name="Chen J."/>
            <person name="Drula E."/>
            <person name="Henrissat B."/>
            <person name="Wiebenga A."/>
            <person name="Lubbers R.J."/>
            <person name="Gomes A.C."/>
            <person name="Makela M.R."/>
            <person name="Stajich J."/>
            <person name="Grigoriev I.V."/>
            <person name="Mortensen U.H."/>
            <person name="De Vries R.P."/>
            <person name="Baker S.E."/>
            <person name="Andersen M.R."/>
        </authorList>
    </citation>
    <scope>NUCLEOTIDE SEQUENCE [LARGE SCALE GENOMIC DNA]</scope>
    <source>
        <strain evidence="10 11">CBS 123904</strain>
    </source>
</reference>
<proteinExistence type="inferred from homology"/>
<dbReference type="PANTHER" id="PTHR48022">
    <property type="entry name" value="PLASTIDIC GLUCOSE TRANSPORTER 4"/>
    <property type="match status" value="1"/>
</dbReference>
<feature type="transmembrane region" description="Helical" evidence="8">
    <location>
        <begin position="276"/>
        <end position="298"/>
    </location>
</feature>
<comment type="caution">
    <text evidence="10">The sequence shown here is derived from an EMBL/GenBank/DDBJ whole genome shotgun (WGS) entry which is preliminary data.</text>
</comment>
<evidence type="ECO:0000256" key="1">
    <source>
        <dbReference type="ARBA" id="ARBA00004141"/>
    </source>
</evidence>
<evidence type="ECO:0000256" key="4">
    <source>
        <dbReference type="ARBA" id="ARBA00022692"/>
    </source>
</evidence>
<evidence type="ECO:0000313" key="11">
    <source>
        <dbReference type="Proteomes" id="UP001610446"/>
    </source>
</evidence>
<dbReference type="InterPro" id="IPR036259">
    <property type="entry name" value="MFS_trans_sf"/>
</dbReference>
<evidence type="ECO:0000256" key="8">
    <source>
        <dbReference type="SAM" id="Phobius"/>
    </source>
</evidence>
<feature type="transmembrane region" description="Helical" evidence="8">
    <location>
        <begin position="412"/>
        <end position="430"/>
    </location>
</feature>
<feature type="transmembrane region" description="Helical" evidence="8">
    <location>
        <begin position="371"/>
        <end position="391"/>
    </location>
</feature>
<feature type="domain" description="Major facilitator superfamily (MFS) profile" evidence="9">
    <location>
        <begin position="27"/>
        <end position="465"/>
    </location>
</feature>
<dbReference type="NCBIfam" id="TIGR00879">
    <property type="entry name" value="SP"/>
    <property type="match status" value="1"/>
</dbReference>
<dbReference type="InterPro" id="IPR003663">
    <property type="entry name" value="Sugar/inositol_transpt"/>
</dbReference>
<feature type="transmembrane region" description="Helical" evidence="8">
    <location>
        <begin position="95"/>
        <end position="114"/>
    </location>
</feature>
<keyword evidence="6 8" id="KW-0472">Membrane</keyword>
<evidence type="ECO:0000313" key="10">
    <source>
        <dbReference type="EMBL" id="KAL2857314.1"/>
    </source>
</evidence>
<comment type="similarity">
    <text evidence="2 7">Belongs to the major facilitator superfamily. Sugar transporter (TC 2.A.1.1) family.</text>
</comment>
<dbReference type="InterPro" id="IPR005829">
    <property type="entry name" value="Sugar_transporter_CS"/>
</dbReference>
<dbReference type="PROSITE" id="PS50850">
    <property type="entry name" value="MFS"/>
    <property type="match status" value="1"/>
</dbReference>
<gene>
    <name evidence="10" type="ORF">BJY01DRAFT_242386</name>
</gene>
<keyword evidence="3 7" id="KW-0813">Transport</keyword>